<reference evidence="15 16" key="1">
    <citation type="journal article" date="2011" name="Genome Biol. Evol.">
        <title>Integration of the genetic map and genome assembly of fugu facilitates insights into distinct features of genome evolution in teleosts and mammals.</title>
        <authorList>
            <person name="Kai W."/>
            <person name="Kikuchi K."/>
            <person name="Tohari S."/>
            <person name="Chew A.K."/>
            <person name="Tay A."/>
            <person name="Fujiwara A."/>
            <person name="Hosoya S."/>
            <person name="Suetake H."/>
            <person name="Naruse K."/>
            <person name="Brenner S."/>
            <person name="Suzuki Y."/>
            <person name="Venkatesh B."/>
        </authorList>
    </citation>
    <scope>NUCLEOTIDE SEQUENCE [LARGE SCALE GENOMIC DNA]</scope>
</reference>
<protein>
    <recommendedName>
        <fullName evidence="8">Rho GTPase-activating protein 32</fullName>
    </recommendedName>
    <alternativeName>
        <fullName evidence="10">Rho-type GTPase-activating protein 32</fullName>
    </alternativeName>
    <alternativeName>
        <fullName evidence="9">Rho/Cdc42/Rac GTPase-activating protein RICS</fullName>
    </alternativeName>
</protein>
<dbReference type="GO" id="GO:0005794">
    <property type="term" value="C:Golgi apparatus"/>
    <property type="evidence" value="ECO:0007669"/>
    <property type="project" value="TreeGrafter"/>
</dbReference>
<keyword evidence="7" id="KW-0472">Membrane</keyword>
<dbReference type="STRING" id="31033.ENSTRUP00000088310"/>
<keyword evidence="4 11" id="KW-0728">SH3 domain</keyword>
<dbReference type="HOGENOM" id="CLU_002754_0_0_1"/>
<evidence type="ECO:0000313" key="15">
    <source>
        <dbReference type="Ensembl" id="ENSTRUP00000014730.2"/>
    </source>
</evidence>
<dbReference type="PANTHER" id="PTHR15729">
    <property type="entry name" value="CDC42 GTPASE-ACTIVATING PROTEIN"/>
    <property type="match status" value="1"/>
</dbReference>
<dbReference type="Gene3D" id="3.30.1520.10">
    <property type="entry name" value="Phox-like domain"/>
    <property type="match status" value="1"/>
</dbReference>
<evidence type="ECO:0000256" key="9">
    <source>
        <dbReference type="ARBA" id="ARBA00077590"/>
    </source>
</evidence>
<keyword evidence="5" id="KW-0343">GTPase activation</keyword>
<dbReference type="Proteomes" id="UP000005226">
    <property type="component" value="Chromosome 15"/>
</dbReference>
<dbReference type="AlphaFoldDB" id="H2SQP3"/>
<feature type="compositionally biased region" description="Acidic residues" evidence="12">
    <location>
        <begin position="666"/>
        <end position="675"/>
    </location>
</feature>
<evidence type="ECO:0000256" key="11">
    <source>
        <dbReference type="PROSITE-ProRule" id="PRU00192"/>
    </source>
</evidence>
<evidence type="ECO:0000259" key="14">
    <source>
        <dbReference type="PROSITE" id="PS50238"/>
    </source>
</evidence>
<keyword evidence="6" id="KW-0963">Cytoplasm</keyword>
<dbReference type="InterPro" id="IPR051576">
    <property type="entry name" value="PX-Rho_GAP"/>
</dbReference>
<feature type="region of interest" description="Disordered" evidence="12">
    <location>
        <begin position="551"/>
        <end position="572"/>
    </location>
</feature>
<feature type="compositionally biased region" description="Polar residues" evidence="12">
    <location>
        <begin position="869"/>
        <end position="892"/>
    </location>
</feature>
<feature type="compositionally biased region" description="Polar residues" evidence="12">
    <location>
        <begin position="838"/>
        <end position="854"/>
    </location>
</feature>
<dbReference type="GO" id="GO:0035091">
    <property type="term" value="F:phosphatidylinositol binding"/>
    <property type="evidence" value="ECO:0007669"/>
    <property type="project" value="InterPro"/>
</dbReference>
<evidence type="ECO:0000313" key="16">
    <source>
        <dbReference type="Proteomes" id="UP000005226"/>
    </source>
</evidence>
<dbReference type="InterPro" id="IPR036028">
    <property type="entry name" value="SH3-like_dom_sf"/>
</dbReference>
<evidence type="ECO:0000256" key="7">
    <source>
        <dbReference type="ARBA" id="ARBA00023136"/>
    </source>
</evidence>
<dbReference type="Gene3D" id="1.10.555.10">
    <property type="entry name" value="Rho GTPase activation protein"/>
    <property type="match status" value="1"/>
</dbReference>
<feature type="domain" description="SH3" evidence="13">
    <location>
        <begin position="171"/>
        <end position="233"/>
    </location>
</feature>
<dbReference type="SUPFAM" id="SSF48350">
    <property type="entry name" value="GTPase activation domain, GAP"/>
    <property type="match status" value="1"/>
</dbReference>
<comment type="subcellular location">
    <subcellularLocation>
        <location evidence="2">Cytoplasm</location>
    </subcellularLocation>
    <subcellularLocation>
        <location evidence="1">Endomembrane system</location>
    </subcellularLocation>
</comment>
<dbReference type="FunFam" id="3.30.1520.10:FF:000009">
    <property type="entry name" value="rho GTPase-activating protein 32 isoform X2"/>
    <property type="match status" value="1"/>
</dbReference>
<evidence type="ECO:0000256" key="1">
    <source>
        <dbReference type="ARBA" id="ARBA00004308"/>
    </source>
</evidence>
<dbReference type="InterPro" id="IPR001452">
    <property type="entry name" value="SH3_domain"/>
</dbReference>
<dbReference type="Pfam" id="PF07653">
    <property type="entry name" value="SH3_2"/>
    <property type="match status" value="1"/>
</dbReference>
<evidence type="ECO:0000256" key="8">
    <source>
        <dbReference type="ARBA" id="ARBA00070261"/>
    </source>
</evidence>
<feature type="compositionally biased region" description="Polar residues" evidence="12">
    <location>
        <begin position="750"/>
        <end position="776"/>
    </location>
</feature>
<dbReference type="Ensembl" id="ENSTRUT00000014798.3">
    <property type="protein sequence ID" value="ENSTRUP00000014730.2"/>
    <property type="gene ID" value="ENSTRUG00000006062.3"/>
</dbReference>
<evidence type="ECO:0000256" key="4">
    <source>
        <dbReference type="ARBA" id="ARBA00022443"/>
    </source>
</evidence>
<feature type="domain" description="Rho-GAP" evidence="14">
    <location>
        <begin position="284"/>
        <end position="476"/>
    </location>
</feature>
<dbReference type="InterPro" id="IPR000198">
    <property type="entry name" value="RhoGAP_dom"/>
</dbReference>
<reference evidence="15" key="3">
    <citation type="submission" date="2025-09" db="UniProtKB">
        <authorList>
            <consortium name="Ensembl"/>
        </authorList>
    </citation>
    <scope>IDENTIFICATION</scope>
</reference>
<dbReference type="GO" id="GO:0005654">
    <property type="term" value="C:nucleoplasm"/>
    <property type="evidence" value="ECO:0007669"/>
    <property type="project" value="TreeGrafter"/>
</dbReference>
<dbReference type="InterPro" id="IPR036871">
    <property type="entry name" value="PX_dom_sf"/>
</dbReference>
<proteinExistence type="inferred from homology"/>
<evidence type="ECO:0000256" key="12">
    <source>
        <dbReference type="SAM" id="MobiDB-lite"/>
    </source>
</evidence>
<feature type="region of interest" description="Disordered" evidence="12">
    <location>
        <begin position="838"/>
        <end position="901"/>
    </location>
</feature>
<feature type="region of interest" description="Disordered" evidence="12">
    <location>
        <begin position="750"/>
        <end position="805"/>
    </location>
</feature>
<dbReference type="FunFam" id="1.10.555.10:FF:000002">
    <property type="entry name" value="rho GTPase-activating protein 32 isoform X1"/>
    <property type="match status" value="1"/>
</dbReference>
<dbReference type="SUPFAM" id="SSF50044">
    <property type="entry name" value="SH3-domain"/>
    <property type="match status" value="1"/>
</dbReference>
<reference evidence="15" key="2">
    <citation type="submission" date="2025-08" db="UniProtKB">
        <authorList>
            <consortium name="Ensembl"/>
        </authorList>
    </citation>
    <scope>IDENTIFICATION</scope>
</reference>
<feature type="region of interest" description="Disordered" evidence="12">
    <location>
        <begin position="610"/>
        <end position="644"/>
    </location>
</feature>
<accession>H2SQP3</accession>
<feature type="region of interest" description="Disordered" evidence="12">
    <location>
        <begin position="663"/>
        <end position="696"/>
    </location>
</feature>
<dbReference type="Gene3D" id="2.30.30.40">
    <property type="entry name" value="SH3 Domains"/>
    <property type="match status" value="1"/>
</dbReference>
<comment type="similarity">
    <text evidence="3">Belongs to the PX domain-containing GAP family.</text>
</comment>
<dbReference type="GO" id="GO:0001650">
    <property type="term" value="C:fibrillar center"/>
    <property type="evidence" value="ECO:0007669"/>
    <property type="project" value="TreeGrafter"/>
</dbReference>
<evidence type="ECO:0000256" key="10">
    <source>
        <dbReference type="ARBA" id="ARBA00083410"/>
    </source>
</evidence>
<dbReference type="CDD" id="cd11835">
    <property type="entry name" value="SH3_ARHGAP32_33"/>
    <property type="match status" value="1"/>
</dbReference>
<dbReference type="SUPFAM" id="SSF64268">
    <property type="entry name" value="PX domain"/>
    <property type="match status" value="1"/>
</dbReference>
<dbReference type="GO" id="GO:0005938">
    <property type="term" value="C:cell cortex"/>
    <property type="evidence" value="ECO:0007669"/>
    <property type="project" value="TreeGrafter"/>
</dbReference>
<dbReference type="CDD" id="cd04384">
    <property type="entry name" value="RhoGAP_CdGAP"/>
    <property type="match status" value="1"/>
</dbReference>
<dbReference type="GO" id="GO:0005096">
    <property type="term" value="F:GTPase activator activity"/>
    <property type="evidence" value="ECO:0007669"/>
    <property type="project" value="UniProtKB-KW"/>
</dbReference>
<dbReference type="SMART" id="SM00326">
    <property type="entry name" value="SH3"/>
    <property type="match status" value="1"/>
</dbReference>
<dbReference type="InterPro" id="IPR008936">
    <property type="entry name" value="Rho_GTPase_activation_prot"/>
</dbReference>
<dbReference type="eggNOG" id="KOG1449">
    <property type="taxonomic scope" value="Eukaryota"/>
</dbReference>
<evidence type="ECO:0000259" key="13">
    <source>
        <dbReference type="PROSITE" id="PS50002"/>
    </source>
</evidence>
<sequence>MRSCSSSTASMKVKNVKKLSFTKGHFPKLAECAHFHYENVDFGTLQLSLGDEQCEVTRNSYESKELVYLVHIHCQGRSWIVKRSYEDFRVLDKHLHLCIYDRRFSKLPELPRLDSLTDQSESVSQMLLAYLSRFSAIADNKINCGPALTWMEVDNKGNHLLVHEESSINVPAIAAAHVIKRYIAQASDELSFEVGDIVSVIDMPPKEDTTWWRGKHGFQVGFFPSECVELINDKVPQSMTNTVPKPVSKKHGKLITFLRSFMKSRPTKQKLKQRGILRERVFGCDLGEHLLNSGHDVPQVLKSCTEFIEKHGVVDGIYRLSGIASNIQKLRHEFDSEQIPDLTKDVYIQDIHCVGSLCKLYFRELPNPLLTYQLYEKFSDAVSAATDEERLIKIHDVIQQLPPPHYRTLEFLMRHLSRLAAFSYVTNMHSKNLAIVWKSKRKKIESACFSGTAAFMEVRIQSVVVEFILNNVDVLFSAKLSSLIREGAGHNSLSRPKSLLISSPSTKLLSLEEAQARTQAQINSPVTEDSKYIEVGEGPAALQGKFHTVIEFPTERKRPPSKSKKSPVGSWRSFFNLGKSSAMSKRKLHRNPSEPNELKAMALAGDTATLRSAKSEESLSSLHNVEGESKVYRPRRPRSSSDALSASFNGELLDSRLHCNSYDNLDPTEDSDGDDGPICVPALISPPRSAGEDVDLSPPDIGMASLDFDPMSFQCSLPDTTYAFPADDCPAGAEGSILKKSPSSICCNTNGSDPCTPESTPSSQDVSHFQDSSQAPFVTVSEEEPISGSSLPPSQNNPTSTLTSASLCPITSSTTIKQQLLDLSTSIVKISEDTICSTQTDPDSTLSDPPQCSGSPILPSPARKETEDQQTLIGQIPVHTNSSDSTPASKPSGSCRDGGVLSQPEASLISFLIIFLL</sequence>
<feature type="compositionally biased region" description="Polar residues" evidence="12">
    <location>
        <begin position="787"/>
        <end position="805"/>
    </location>
</feature>
<dbReference type="GO" id="GO:0015629">
    <property type="term" value="C:actin cytoskeleton"/>
    <property type="evidence" value="ECO:0007669"/>
    <property type="project" value="TreeGrafter"/>
</dbReference>
<evidence type="ECO:0000256" key="2">
    <source>
        <dbReference type="ARBA" id="ARBA00004496"/>
    </source>
</evidence>
<evidence type="ECO:0000256" key="5">
    <source>
        <dbReference type="ARBA" id="ARBA00022468"/>
    </source>
</evidence>
<dbReference type="Pfam" id="PF00620">
    <property type="entry name" value="RhoGAP"/>
    <property type="match status" value="1"/>
</dbReference>
<dbReference type="FunFam" id="2.30.30.40:FF:000030">
    <property type="entry name" value="rho GTPase-activating protein 32 isoform X2"/>
    <property type="match status" value="1"/>
</dbReference>
<dbReference type="PROSITE" id="PS50238">
    <property type="entry name" value="RHOGAP"/>
    <property type="match status" value="1"/>
</dbReference>
<dbReference type="PANTHER" id="PTHR15729:SF13">
    <property type="entry name" value="RHO GTPASE-ACTIVATING PROTEIN 32"/>
    <property type="match status" value="1"/>
</dbReference>
<gene>
    <name evidence="15" type="primary">arhgap32b</name>
</gene>
<dbReference type="GO" id="GO:0007264">
    <property type="term" value="P:small GTPase-mediated signal transduction"/>
    <property type="evidence" value="ECO:0007669"/>
    <property type="project" value="TreeGrafter"/>
</dbReference>
<evidence type="ECO:0000256" key="6">
    <source>
        <dbReference type="ARBA" id="ARBA00022490"/>
    </source>
</evidence>
<dbReference type="GeneTree" id="ENSGT00940000154313"/>
<evidence type="ECO:0000256" key="3">
    <source>
        <dbReference type="ARBA" id="ARBA00008795"/>
    </source>
</evidence>
<name>H2SQP3_TAKRU</name>
<dbReference type="PROSITE" id="PS50002">
    <property type="entry name" value="SH3"/>
    <property type="match status" value="1"/>
</dbReference>
<keyword evidence="16" id="KW-1185">Reference proteome</keyword>
<organism evidence="15 16">
    <name type="scientific">Takifugu rubripes</name>
    <name type="common">Japanese pufferfish</name>
    <name type="synonym">Fugu rubripes</name>
    <dbReference type="NCBI Taxonomy" id="31033"/>
    <lineage>
        <taxon>Eukaryota</taxon>
        <taxon>Metazoa</taxon>
        <taxon>Chordata</taxon>
        <taxon>Craniata</taxon>
        <taxon>Vertebrata</taxon>
        <taxon>Euteleostomi</taxon>
        <taxon>Actinopterygii</taxon>
        <taxon>Neopterygii</taxon>
        <taxon>Teleostei</taxon>
        <taxon>Neoteleostei</taxon>
        <taxon>Acanthomorphata</taxon>
        <taxon>Eupercaria</taxon>
        <taxon>Tetraodontiformes</taxon>
        <taxon>Tetradontoidea</taxon>
        <taxon>Tetraodontidae</taxon>
        <taxon>Takifugu</taxon>
    </lineage>
</organism>
<dbReference type="SMART" id="SM00324">
    <property type="entry name" value="RhoGAP"/>
    <property type="match status" value="1"/>
</dbReference>